<protein>
    <recommendedName>
        <fullName evidence="3">Ig-like domain-containing protein</fullName>
    </recommendedName>
</protein>
<feature type="transmembrane region" description="Helical" evidence="1">
    <location>
        <begin position="119"/>
        <end position="141"/>
    </location>
</feature>
<proteinExistence type="predicted"/>
<dbReference type="Gene3D" id="2.60.40.10">
    <property type="entry name" value="Immunoglobulins"/>
    <property type="match status" value="1"/>
</dbReference>
<dbReference type="PROSITE" id="PS50835">
    <property type="entry name" value="IG_LIKE"/>
    <property type="match status" value="1"/>
</dbReference>
<name>A0ABV0YIP7_9TELE</name>
<keyword evidence="2" id="KW-0732">Signal</keyword>
<dbReference type="InterPro" id="IPR013783">
    <property type="entry name" value="Ig-like_fold"/>
</dbReference>
<keyword evidence="1" id="KW-1133">Transmembrane helix</keyword>
<dbReference type="InterPro" id="IPR036179">
    <property type="entry name" value="Ig-like_dom_sf"/>
</dbReference>
<sequence>MTCLNCCVLFPPASAVILNISAQPVKEGSDVTLRCINMNTKKAYNSDVFKDGFLQGTYYETDMILSKVSKSDEGLYKCSISGVGESPESWLAVVKPLEGEDSRLIFPQSVVSGFSLLRLFFHLMVISPYCIITGVLISIYCSRKSGETHVGTTETAENEEMPSKTDYVEAAAVAAADIYDNA</sequence>
<accession>A0ABV0YIP7</accession>
<keyword evidence="5" id="KW-1185">Reference proteome</keyword>
<feature type="chain" id="PRO_5047104013" description="Ig-like domain-containing protein" evidence="2">
    <location>
        <begin position="16"/>
        <end position="182"/>
    </location>
</feature>
<dbReference type="EMBL" id="JAHRIP010033834">
    <property type="protein sequence ID" value="MEQ2293694.1"/>
    <property type="molecule type" value="Genomic_DNA"/>
</dbReference>
<keyword evidence="1" id="KW-0812">Transmembrane</keyword>
<evidence type="ECO:0000313" key="5">
    <source>
        <dbReference type="Proteomes" id="UP001469553"/>
    </source>
</evidence>
<reference evidence="4 5" key="1">
    <citation type="submission" date="2021-06" db="EMBL/GenBank/DDBJ databases">
        <authorList>
            <person name="Palmer J.M."/>
        </authorList>
    </citation>
    <scope>NUCLEOTIDE SEQUENCE [LARGE SCALE GENOMIC DNA]</scope>
    <source>
        <strain evidence="4 5">AS_MEX2019</strain>
        <tissue evidence="4">Muscle</tissue>
    </source>
</reference>
<comment type="caution">
    <text evidence="4">The sequence shown here is derived from an EMBL/GenBank/DDBJ whole genome shotgun (WGS) entry which is preliminary data.</text>
</comment>
<gene>
    <name evidence="4" type="ORF">AMECASPLE_036148</name>
</gene>
<feature type="domain" description="Ig-like" evidence="3">
    <location>
        <begin position="11"/>
        <end position="81"/>
    </location>
</feature>
<feature type="signal peptide" evidence="2">
    <location>
        <begin position="1"/>
        <end position="15"/>
    </location>
</feature>
<evidence type="ECO:0000256" key="2">
    <source>
        <dbReference type="SAM" id="SignalP"/>
    </source>
</evidence>
<dbReference type="SUPFAM" id="SSF48726">
    <property type="entry name" value="Immunoglobulin"/>
    <property type="match status" value="1"/>
</dbReference>
<dbReference type="SMART" id="SM00409">
    <property type="entry name" value="IG"/>
    <property type="match status" value="1"/>
</dbReference>
<evidence type="ECO:0000256" key="1">
    <source>
        <dbReference type="SAM" id="Phobius"/>
    </source>
</evidence>
<dbReference type="InterPro" id="IPR007110">
    <property type="entry name" value="Ig-like_dom"/>
</dbReference>
<dbReference type="Proteomes" id="UP001469553">
    <property type="component" value="Unassembled WGS sequence"/>
</dbReference>
<evidence type="ECO:0000313" key="4">
    <source>
        <dbReference type="EMBL" id="MEQ2293694.1"/>
    </source>
</evidence>
<evidence type="ECO:0000259" key="3">
    <source>
        <dbReference type="PROSITE" id="PS50835"/>
    </source>
</evidence>
<keyword evidence="1" id="KW-0472">Membrane</keyword>
<dbReference type="InterPro" id="IPR003599">
    <property type="entry name" value="Ig_sub"/>
</dbReference>
<organism evidence="4 5">
    <name type="scientific">Ameca splendens</name>
    <dbReference type="NCBI Taxonomy" id="208324"/>
    <lineage>
        <taxon>Eukaryota</taxon>
        <taxon>Metazoa</taxon>
        <taxon>Chordata</taxon>
        <taxon>Craniata</taxon>
        <taxon>Vertebrata</taxon>
        <taxon>Euteleostomi</taxon>
        <taxon>Actinopterygii</taxon>
        <taxon>Neopterygii</taxon>
        <taxon>Teleostei</taxon>
        <taxon>Neoteleostei</taxon>
        <taxon>Acanthomorphata</taxon>
        <taxon>Ovalentaria</taxon>
        <taxon>Atherinomorphae</taxon>
        <taxon>Cyprinodontiformes</taxon>
        <taxon>Goodeidae</taxon>
        <taxon>Ameca</taxon>
    </lineage>
</organism>